<dbReference type="RefSeq" id="WP_091586210.1">
    <property type="nucleotide sequence ID" value="NZ_FMXM01000034.1"/>
</dbReference>
<dbReference type="PANTHER" id="PTHR30006">
    <property type="entry name" value="THIAMINE-BINDING PERIPLASMIC PROTEIN-RELATED"/>
    <property type="match status" value="1"/>
</dbReference>
<gene>
    <name evidence="2" type="ORF">SAMN02927914_06307</name>
</gene>
<dbReference type="EMBL" id="FMXM01000034">
    <property type="protein sequence ID" value="SDA98692.1"/>
    <property type="molecule type" value="Genomic_DNA"/>
</dbReference>
<dbReference type="PANTHER" id="PTHR30006:SF2">
    <property type="entry name" value="ABC TRANSPORTER SUBSTRATE-BINDING PROTEIN"/>
    <property type="match status" value="1"/>
</dbReference>
<dbReference type="Gene3D" id="3.40.190.10">
    <property type="entry name" value="Periplasmic binding protein-like II"/>
    <property type="match status" value="2"/>
</dbReference>
<dbReference type="AlphaFoldDB" id="A0A1G5ZVK3"/>
<accession>A0A1G5ZVK3</accession>
<dbReference type="Proteomes" id="UP000198588">
    <property type="component" value="Unassembled WGS sequence"/>
</dbReference>
<dbReference type="OrthoDB" id="9766989at2"/>
<dbReference type="PROSITE" id="PS51318">
    <property type="entry name" value="TAT"/>
    <property type="match status" value="1"/>
</dbReference>
<dbReference type="SUPFAM" id="SSF53850">
    <property type="entry name" value="Periplasmic binding protein-like II"/>
    <property type="match status" value="1"/>
</dbReference>
<sequence>MTQKRTNSGMSRRTVLKAVAAGAAFLGAPAIIGRALVTSAKAAFEGESLIAVSWSGNYEQVFRETVIDPFNAHYNTKAETVGGWDQIVSQIKAAPADNPPFDVSVGEEYISSAGLAEGLYQKTDATKIPNLKAVYPWFYETRPDRAKDYGIPFGGGTCMLLARKALGIDPTSWALLWDQRLAGKVTADSAAWWWTLSVPAVMDKTSPGLDEMYAMTTAESLFAKLDQLKIAKWFKDGAEQANILNQGDADAAMSYSSDAYTFLTQSPDEYVVKVPAEGTSAWTDWYFKVRGTRHADLADLFMNYMLEKETQDRFLSKSLIFMARKDVTVPPQWNNYPAANEDFHRMFQLITMDGWDKINADYQAYDDRMKQTIARTTG</sequence>
<evidence type="ECO:0000313" key="2">
    <source>
        <dbReference type="EMBL" id="SDA98692.1"/>
    </source>
</evidence>
<protein>
    <submittedName>
        <fullName evidence="2">Spermidine/putrescine transport system substrate-binding protein</fullName>
    </submittedName>
</protein>
<reference evidence="2 3" key="1">
    <citation type="submission" date="2016-10" db="EMBL/GenBank/DDBJ databases">
        <authorList>
            <person name="de Groot N.N."/>
        </authorList>
    </citation>
    <scope>NUCLEOTIDE SEQUENCE [LARGE SCALE GENOMIC DNA]</scope>
    <source>
        <strain evidence="2 3">CGMCC 1.12097</strain>
    </source>
</reference>
<proteinExistence type="predicted"/>
<evidence type="ECO:0000313" key="3">
    <source>
        <dbReference type="Proteomes" id="UP000198588"/>
    </source>
</evidence>
<dbReference type="Pfam" id="PF13343">
    <property type="entry name" value="SBP_bac_6"/>
    <property type="match status" value="1"/>
</dbReference>
<evidence type="ECO:0000256" key="1">
    <source>
        <dbReference type="ARBA" id="ARBA00022729"/>
    </source>
</evidence>
<dbReference type="InterPro" id="IPR006311">
    <property type="entry name" value="TAT_signal"/>
</dbReference>
<keyword evidence="1" id="KW-0732">Signal</keyword>
<dbReference type="STRING" id="1165689.SAMN02927914_06307"/>
<name>A0A1G5ZVK3_9HYPH</name>
<organism evidence="2 3">
    <name type="scientific">Mesorhizobium qingshengii</name>
    <dbReference type="NCBI Taxonomy" id="1165689"/>
    <lineage>
        <taxon>Bacteria</taxon>
        <taxon>Pseudomonadati</taxon>
        <taxon>Pseudomonadota</taxon>
        <taxon>Alphaproteobacteria</taxon>
        <taxon>Hyphomicrobiales</taxon>
        <taxon>Phyllobacteriaceae</taxon>
        <taxon>Mesorhizobium</taxon>
    </lineage>
</organism>